<evidence type="ECO:0000256" key="1">
    <source>
        <dbReference type="SAM" id="SignalP"/>
    </source>
</evidence>
<name>A0A0C2C1E3_9BURK</name>
<keyword evidence="5" id="KW-1185">Reference proteome</keyword>
<gene>
    <name evidence="4" type="ORF">TSA66_00395</name>
    <name evidence="2" type="ORF">TSA66_14260</name>
    <name evidence="3" type="ORF">TSA66_16625</name>
</gene>
<protein>
    <recommendedName>
        <fullName evidence="6">Lipoprotein</fullName>
    </recommendedName>
</protein>
<evidence type="ECO:0008006" key="6">
    <source>
        <dbReference type="Google" id="ProtNLM"/>
    </source>
</evidence>
<sequence>MCVVRLNWISIAAVLLAGCGGAPDFVYEPPASYRVPLSADIQGVWAREGKDNGERARVSALADGMLRIDFFSTRPDARHIPDTPLIARALRFDNTDWLLVDRNRLSALQHSQYTGSAPYRLIKYALEGDNRLCGIEPSASLFAAAIDAGKLEGKVERYAGPFMHVTVTSPGEGWVKWWSELPASEKMFAQPVFCFQRVD</sequence>
<keyword evidence="1" id="KW-0732">Signal</keyword>
<dbReference type="PROSITE" id="PS51257">
    <property type="entry name" value="PROKAR_LIPOPROTEIN"/>
    <property type="match status" value="1"/>
</dbReference>
<feature type="chain" id="PRO_5007392085" description="Lipoprotein" evidence="1">
    <location>
        <begin position="18"/>
        <end position="199"/>
    </location>
</feature>
<feature type="signal peptide" evidence="1">
    <location>
        <begin position="1"/>
        <end position="17"/>
    </location>
</feature>
<dbReference type="RefSeq" id="WP_040038526.1">
    <property type="nucleotide sequence ID" value="NZ_JWJG01000004.1"/>
</dbReference>
<proteinExistence type="predicted"/>
<dbReference type="Proteomes" id="UP000031572">
    <property type="component" value="Unassembled WGS sequence"/>
</dbReference>
<dbReference type="STRING" id="709839.TSA66_00395"/>
<dbReference type="EMBL" id="JWJG01000004">
    <property type="protein sequence ID" value="KIF84151.1"/>
    <property type="molecule type" value="Genomic_DNA"/>
</dbReference>
<reference evidence="4 5" key="1">
    <citation type="submission" date="2014-12" db="EMBL/GenBank/DDBJ databases">
        <title>Denitrispirillum autotrophicum gen. nov., sp. nov., Denitrifying, Facultatively Autotrophic Bacteria Isolated from Rice Paddy Soil.</title>
        <authorList>
            <person name="Ishii S."/>
            <person name="Ashida N."/>
            <person name="Ohno H."/>
            <person name="Otsuka S."/>
            <person name="Yokota A."/>
            <person name="Senoo K."/>
        </authorList>
    </citation>
    <scope>NUCLEOTIDE SEQUENCE [LARGE SCALE GENOMIC DNA]</scope>
    <source>
        <strain evidence="4 5">TSA66</strain>
    </source>
</reference>
<dbReference type="AlphaFoldDB" id="A0A0C2C1E3"/>
<comment type="caution">
    <text evidence="4">The sequence shown here is derived from an EMBL/GenBank/DDBJ whole genome shotgun (WGS) entry which is preliminary data.</text>
</comment>
<evidence type="ECO:0000313" key="4">
    <source>
        <dbReference type="EMBL" id="KIF84151.1"/>
    </source>
</evidence>
<organism evidence="4 5">
    <name type="scientific">Noviherbaspirillum autotrophicum</name>
    <dbReference type="NCBI Taxonomy" id="709839"/>
    <lineage>
        <taxon>Bacteria</taxon>
        <taxon>Pseudomonadati</taxon>
        <taxon>Pseudomonadota</taxon>
        <taxon>Betaproteobacteria</taxon>
        <taxon>Burkholderiales</taxon>
        <taxon>Oxalobacteraceae</taxon>
        <taxon>Noviherbaspirillum</taxon>
    </lineage>
</organism>
<dbReference type="EMBL" id="JWJG01000028">
    <property type="protein sequence ID" value="KIF82055.1"/>
    <property type="molecule type" value="Genomic_DNA"/>
</dbReference>
<evidence type="ECO:0000313" key="5">
    <source>
        <dbReference type="Proteomes" id="UP000031572"/>
    </source>
</evidence>
<evidence type="ECO:0000313" key="2">
    <source>
        <dbReference type="EMBL" id="KIF81688.1"/>
    </source>
</evidence>
<evidence type="ECO:0000313" key="3">
    <source>
        <dbReference type="EMBL" id="KIF82055.1"/>
    </source>
</evidence>
<accession>A0A0C2C1E3</accession>
<dbReference type="EMBL" id="JWJG01000028">
    <property type="protein sequence ID" value="KIF81688.1"/>
    <property type="molecule type" value="Genomic_DNA"/>
</dbReference>